<evidence type="ECO:0000259" key="2">
    <source>
        <dbReference type="Pfam" id="PF03478"/>
    </source>
</evidence>
<feature type="region of interest" description="Disordered" evidence="1">
    <location>
        <begin position="1"/>
        <end position="32"/>
    </location>
</feature>
<keyword evidence="4" id="KW-1185">Reference proteome</keyword>
<accession>A0A811PI69</accession>
<dbReference type="Gene3D" id="1.20.1280.50">
    <property type="match status" value="1"/>
</dbReference>
<dbReference type="Proteomes" id="UP000604825">
    <property type="component" value="Unassembled WGS sequence"/>
</dbReference>
<evidence type="ECO:0000313" key="4">
    <source>
        <dbReference type="Proteomes" id="UP000604825"/>
    </source>
</evidence>
<dbReference type="SUPFAM" id="SSF81383">
    <property type="entry name" value="F-box domain"/>
    <property type="match status" value="1"/>
</dbReference>
<dbReference type="InterPro" id="IPR036047">
    <property type="entry name" value="F-box-like_dom_sf"/>
</dbReference>
<feature type="compositionally biased region" description="Basic and acidic residues" evidence="1">
    <location>
        <begin position="8"/>
        <end position="32"/>
    </location>
</feature>
<evidence type="ECO:0000313" key="3">
    <source>
        <dbReference type="EMBL" id="CAD6243362.1"/>
    </source>
</evidence>
<dbReference type="PANTHER" id="PTHR33165:SF54">
    <property type="entry name" value="DUF1618 DOMAIN-CONTAINING PROTEIN"/>
    <property type="match status" value="1"/>
</dbReference>
<dbReference type="AlphaFoldDB" id="A0A811PI69"/>
<sequence>MSNQRRHAGCDHQEYSGRHLMHEPDRDTPERRDWAKLPRDLAAEIAGRLLGIDLTEYIRFRAVCKPWRRSTDDPRLLNSRFFPRNWVMLSNYGEDDTRRRLLNVATGASIVDDFPELSGHHPLGYAEGLLVLFNTATSGIRLFNPLTRAVTDLPGFSSWSSTSVSALKVATDGTVLSYGGFGIIDDGGTAASPTTVVLFLSAQLKVPLLAFIRPGESHWALADTSELTCRAYQVSVLSLHGRFYLSTSTGDVLTMELHPEPRLVHLVRKTATPTTTTVPAICSFYLAPSGNDDGAGMLMIMVHASGEDEDYGEQVEVFEVDVDGRRLIPKSTVGADRALFVGSVRALSISTKLFPSIAASANAVYFCHGQGSRRNLFHVFHIDNGHAEPAVELEFFEQMQGREGRFFGPFNLDVYLACCVDVAFGAFGI</sequence>
<name>A0A811PI69_9POAL</name>
<evidence type="ECO:0000256" key="1">
    <source>
        <dbReference type="SAM" id="MobiDB-lite"/>
    </source>
</evidence>
<dbReference type="EMBL" id="CAJGYO010000007">
    <property type="protein sequence ID" value="CAD6243362.1"/>
    <property type="molecule type" value="Genomic_DNA"/>
</dbReference>
<protein>
    <recommendedName>
        <fullName evidence="2">KIB1-4 beta-propeller domain-containing protein</fullName>
    </recommendedName>
</protein>
<dbReference type="InterPro" id="IPR005174">
    <property type="entry name" value="KIB1-4_b-propeller"/>
</dbReference>
<proteinExistence type="predicted"/>
<gene>
    <name evidence="3" type="ORF">NCGR_LOCUS28549</name>
</gene>
<feature type="domain" description="KIB1-4 beta-propeller" evidence="2">
    <location>
        <begin position="114"/>
        <end position="373"/>
    </location>
</feature>
<comment type="caution">
    <text evidence="3">The sequence shown here is derived from an EMBL/GenBank/DDBJ whole genome shotgun (WGS) entry which is preliminary data.</text>
</comment>
<reference evidence="3" key="1">
    <citation type="submission" date="2020-10" db="EMBL/GenBank/DDBJ databases">
        <authorList>
            <person name="Han B."/>
            <person name="Lu T."/>
            <person name="Zhao Q."/>
            <person name="Huang X."/>
            <person name="Zhao Y."/>
        </authorList>
    </citation>
    <scope>NUCLEOTIDE SEQUENCE</scope>
</reference>
<dbReference type="PANTHER" id="PTHR33165">
    <property type="entry name" value="F-BOX DOMAIN CONTAINING PROTEIN-LIKE-RELATED"/>
    <property type="match status" value="1"/>
</dbReference>
<dbReference type="Pfam" id="PF03478">
    <property type="entry name" value="Beta-prop_KIB1-4"/>
    <property type="match status" value="1"/>
</dbReference>
<dbReference type="OrthoDB" id="653077at2759"/>
<organism evidence="3 4">
    <name type="scientific">Miscanthus lutarioriparius</name>
    <dbReference type="NCBI Taxonomy" id="422564"/>
    <lineage>
        <taxon>Eukaryota</taxon>
        <taxon>Viridiplantae</taxon>
        <taxon>Streptophyta</taxon>
        <taxon>Embryophyta</taxon>
        <taxon>Tracheophyta</taxon>
        <taxon>Spermatophyta</taxon>
        <taxon>Magnoliopsida</taxon>
        <taxon>Liliopsida</taxon>
        <taxon>Poales</taxon>
        <taxon>Poaceae</taxon>
        <taxon>PACMAD clade</taxon>
        <taxon>Panicoideae</taxon>
        <taxon>Andropogonodae</taxon>
        <taxon>Andropogoneae</taxon>
        <taxon>Saccharinae</taxon>
        <taxon>Miscanthus</taxon>
    </lineage>
</organism>